<evidence type="ECO:0000256" key="1">
    <source>
        <dbReference type="SAM" id="MobiDB-lite"/>
    </source>
</evidence>
<dbReference type="AlphaFoldDB" id="A0A165M7I9"/>
<feature type="region of interest" description="Disordered" evidence="1">
    <location>
        <begin position="1"/>
        <end position="26"/>
    </location>
</feature>
<dbReference type="Proteomes" id="UP000076727">
    <property type="component" value="Unassembled WGS sequence"/>
</dbReference>
<gene>
    <name evidence="2" type="ORF">DAEQUDRAFT_534484</name>
</gene>
<organism evidence="2 3">
    <name type="scientific">Daedalea quercina L-15889</name>
    <dbReference type="NCBI Taxonomy" id="1314783"/>
    <lineage>
        <taxon>Eukaryota</taxon>
        <taxon>Fungi</taxon>
        <taxon>Dikarya</taxon>
        <taxon>Basidiomycota</taxon>
        <taxon>Agaricomycotina</taxon>
        <taxon>Agaricomycetes</taxon>
        <taxon>Polyporales</taxon>
        <taxon>Fomitopsis</taxon>
    </lineage>
</organism>
<keyword evidence="3" id="KW-1185">Reference proteome</keyword>
<protein>
    <submittedName>
        <fullName evidence="2">Uncharacterized protein</fullName>
    </submittedName>
</protein>
<feature type="region of interest" description="Disordered" evidence="1">
    <location>
        <begin position="122"/>
        <end position="142"/>
    </location>
</feature>
<dbReference type="EMBL" id="KV429108">
    <property type="protein sequence ID" value="KZT65320.1"/>
    <property type="molecule type" value="Genomic_DNA"/>
</dbReference>
<reference evidence="2 3" key="1">
    <citation type="journal article" date="2016" name="Mol. Biol. Evol.">
        <title>Comparative Genomics of Early-Diverging Mushroom-Forming Fungi Provides Insights into the Origins of Lignocellulose Decay Capabilities.</title>
        <authorList>
            <person name="Nagy L.G."/>
            <person name="Riley R."/>
            <person name="Tritt A."/>
            <person name="Adam C."/>
            <person name="Daum C."/>
            <person name="Floudas D."/>
            <person name="Sun H."/>
            <person name="Yadav J.S."/>
            <person name="Pangilinan J."/>
            <person name="Larsson K.H."/>
            <person name="Matsuura K."/>
            <person name="Barry K."/>
            <person name="Labutti K."/>
            <person name="Kuo R."/>
            <person name="Ohm R.A."/>
            <person name="Bhattacharya S.S."/>
            <person name="Shirouzu T."/>
            <person name="Yoshinaga Y."/>
            <person name="Martin F.M."/>
            <person name="Grigoriev I.V."/>
            <person name="Hibbett D.S."/>
        </authorList>
    </citation>
    <scope>NUCLEOTIDE SEQUENCE [LARGE SCALE GENOMIC DNA]</scope>
    <source>
        <strain evidence="2 3">L-15889</strain>
    </source>
</reference>
<evidence type="ECO:0000313" key="3">
    <source>
        <dbReference type="Proteomes" id="UP000076727"/>
    </source>
</evidence>
<evidence type="ECO:0000313" key="2">
    <source>
        <dbReference type="EMBL" id="KZT65320.1"/>
    </source>
</evidence>
<accession>A0A165M7I9</accession>
<proteinExistence type="predicted"/>
<sequence>MPPLRLTGRDKLGPANQMLRSERSQRVQLNRPSKAVLCCVRIAHRNASKFGHPGRGPDKFDSIISAWRRRVPTRLGKAQSIYYRPGATLQSSCVVPAARYIVDGQTRLQLDRSVTTTQIRRVDQSQGEQGQDLPHGARHTAPPMHRSISRRVVAAGSCVQSRQRARRF</sequence>
<name>A0A165M7I9_9APHY</name>